<dbReference type="AlphaFoldDB" id="A0A314KVK1"/>
<evidence type="ECO:0000256" key="1">
    <source>
        <dbReference type="ARBA" id="ARBA00010122"/>
    </source>
</evidence>
<dbReference type="Gene3D" id="3.30.2130.10">
    <property type="entry name" value="VC0802-like"/>
    <property type="match status" value="1"/>
</dbReference>
<dbReference type="Proteomes" id="UP000187609">
    <property type="component" value="Unassembled WGS sequence"/>
</dbReference>
<proteinExistence type="inferred from homology"/>
<comment type="similarity">
    <text evidence="1">Belongs to the aspartokinase family.</text>
</comment>
<dbReference type="GO" id="GO:0009089">
    <property type="term" value="P:lysine biosynthetic process via diaminopimelate"/>
    <property type="evidence" value="ECO:0007669"/>
    <property type="project" value="TreeGrafter"/>
</dbReference>
<dbReference type="InterPro" id="IPR036393">
    <property type="entry name" value="AceGlu_kinase-like_sf"/>
</dbReference>
<gene>
    <name evidence="2" type="primary">AK1</name>
    <name evidence="2" type="ORF">A4A49_55607</name>
</gene>
<dbReference type="PANTHER" id="PTHR21499:SF59">
    <property type="entry name" value="ASPARTOKINASE"/>
    <property type="match status" value="1"/>
</dbReference>
<dbReference type="Gene3D" id="3.40.1160.10">
    <property type="entry name" value="Acetylglutamate kinase-like"/>
    <property type="match status" value="1"/>
</dbReference>
<reference evidence="2" key="1">
    <citation type="submission" date="2016-11" db="EMBL/GenBank/DDBJ databases">
        <title>The genome of Nicotiana attenuata.</title>
        <authorList>
            <person name="Xu S."/>
            <person name="Brockmoeller T."/>
            <person name="Gaquerel E."/>
            <person name="Navarro A."/>
            <person name="Kuhl H."/>
            <person name="Gase K."/>
            <person name="Ling Z."/>
            <person name="Zhou W."/>
            <person name="Kreitzer C."/>
            <person name="Stanke M."/>
            <person name="Tang H."/>
            <person name="Lyons E."/>
            <person name="Pandey P."/>
            <person name="Pandey S.P."/>
            <person name="Timmermann B."/>
            <person name="Baldwin I.T."/>
        </authorList>
    </citation>
    <scope>NUCLEOTIDE SEQUENCE [LARGE SCALE GENOMIC DNA]</scope>
    <source>
        <strain evidence="2">UT</strain>
    </source>
</reference>
<name>A0A314KVK1_NICAT</name>
<dbReference type="GO" id="GO:0009090">
    <property type="term" value="P:homoserine biosynthetic process"/>
    <property type="evidence" value="ECO:0007669"/>
    <property type="project" value="TreeGrafter"/>
</dbReference>
<accession>A0A314KVK1</accession>
<evidence type="ECO:0000313" key="3">
    <source>
        <dbReference type="Proteomes" id="UP000187609"/>
    </source>
</evidence>
<dbReference type="GO" id="GO:0009570">
    <property type="term" value="C:chloroplast stroma"/>
    <property type="evidence" value="ECO:0007669"/>
    <property type="project" value="TreeGrafter"/>
</dbReference>
<comment type="caution">
    <text evidence="2">The sequence shown here is derived from an EMBL/GenBank/DDBJ whole genome shotgun (WGS) entry which is preliminary data.</text>
</comment>
<sequence>MQYDSFEIGRGGSDLTATTIGKALGLCEIQVLHPQSMRPSIECDIPVRVKNSYNPKAPGTLITRCRDMSKAVLTSIVLKRNVTMLDIVSTRMLGQFGFLAKVGLWVSLLVSPQISDSKAVLYHISLQLFSIFEDLGISVHVVVRILP</sequence>
<evidence type="ECO:0000313" key="2">
    <source>
        <dbReference type="EMBL" id="OIT33521.1"/>
    </source>
</evidence>
<dbReference type="SUPFAM" id="SSF53633">
    <property type="entry name" value="Carbamate kinase-like"/>
    <property type="match status" value="1"/>
</dbReference>
<protein>
    <submittedName>
        <fullName evidence="2">Aspartokinase 1, chloroplastic</fullName>
    </submittedName>
</protein>
<dbReference type="Gramene" id="OIT33521">
    <property type="protein sequence ID" value="OIT33521"/>
    <property type="gene ID" value="A4A49_55607"/>
</dbReference>
<dbReference type="EMBL" id="MJEQ01000866">
    <property type="protein sequence ID" value="OIT33521.1"/>
    <property type="molecule type" value="Genomic_DNA"/>
</dbReference>
<dbReference type="GO" id="GO:0004072">
    <property type="term" value="F:aspartate kinase activity"/>
    <property type="evidence" value="ECO:0007669"/>
    <property type="project" value="TreeGrafter"/>
</dbReference>
<dbReference type="PANTHER" id="PTHR21499">
    <property type="entry name" value="ASPARTATE KINASE"/>
    <property type="match status" value="1"/>
</dbReference>
<dbReference type="SMR" id="A0A314KVK1"/>
<organism evidence="2 3">
    <name type="scientific">Nicotiana attenuata</name>
    <name type="common">Coyote tobacco</name>
    <dbReference type="NCBI Taxonomy" id="49451"/>
    <lineage>
        <taxon>Eukaryota</taxon>
        <taxon>Viridiplantae</taxon>
        <taxon>Streptophyta</taxon>
        <taxon>Embryophyta</taxon>
        <taxon>Tracheophyta</taxon>
        <taxon>Spermatophyta</taxon>
        <taxon>Magnoliopsida</taxon>
        <taxon>eudicotyledons</taxon>
        <taxon>Gunneridae</taxon>
        <taxon>Pentapetalae</taxon>
        <taxon>asterids</taxon>
        <taxon>lamiids</taxon>
        <taxon>Solanales</taxon>
        <taxon>Solanaceae</taxon>
        <taxon>Nicotianoideae</taxon>
        <taxon>Nicotianeae</taxon>
        <taxon>Nicotiana</taxon>
    </lineage>
</organism>
<keyword evidence="3" id="KW-1185">Reference proteome</keyword>
<dbReference type="STRING" id="49451.A0A314KVK1"/>
<dbReference type="GO" id="GO:0005829">
    <property type="term" value="C:cytosol"/>
    <property type="evidence" value="ECO:0007669"/>
    <property type="project" value="TreeGrafter"/>
</dbReference>